<evidence type="ECO:0000256" key="5">
    <source>
        <dbReference type="ARBA" id="ARBA00022838"/>
    </source>
</evidence>
<feature type="region of interest" description="Disordered" evidence="12">
    <location>
        <begin position="94"/>
        <end position="134"/>
    </location>
</feature>
<dbReference type="Gene3D" id="1.10.418.30">
    <property type="entry name" value="Ncd80 complex, Ncd80 subunit"/>
    <property type="match status" value="1"/>
</dbReference>
<keyword evidence="5 10" id="KW-0995">Kinetochore</keyword>
<evidence type="ECO:0000256" key="3">
    <source>
        <dbReference type="ARBA" id="ARBA00022618"/>
    </source>
</evidence>
<dbReference type="InterPro" id="IPR055260">
    <property type="entry name" value="Ndc80_CH"/>
</dbReference>
<evidence type="ECO:0000256" key="4">
    <source>
        <dbReference type="ARBA" id="ARBA00022776"/>
    </source>
</evidence>
<dbReference type="PANTHER" id="PTHR10643">
    <property type="entry name" value="KINETOCHORE PROTEIN NDC80"/>
    <property type="match status" value="1"/>
</dbReference>
<dbReference type="GO" id="GO:0031262">
    <property type="term" value="C:Ndc80 complex"/>
    <property type="evidence" value="ECO:0007669"/>
    <property type="project" value="UniProtKB-UniRule"/>
</dbReference>
<dbReference type="EMBL" id="OU963871">
    <property type="protein sequence ID" value="CAH0382705.1"/>
    <property type="molecule type" value="Genomic_DNA"/>
</dbReference>
<evidence type="ECO:0000256" key="9">
    <source>
        <dbReference type="ARBA" id="ARBA00023328"/>
    </source>
</evidence>
<dbReference type="PANTHER" id="PTHR10643:SF2">
    <property type="entry name" value="KINETOCHORE PROTEIN NDC80 HOMOLOG"/>
    <property type="match status" value="1"/>
</dbReference>
<keyword evidence="8 10" id="KW-0131">Cell cycle</keyword>
<dbReference type="AlphaFoldDB" id="A0A9P0A200"/>
<feature type="coiled-coil region" evidence="11">
    <location>
        <begin position="492"/>
        <end position="657"/>
    </location>
</feature>
<protein>
    <recommendedName>
        <fullName evidence="10">Kinetochore protein NDC80</fullName>
    </recommendedName>
</protein>
<keyword evidence="6 11" id="KW-0175">Coiled coil</keyword>
<proteinExistence type="inferred from homology"/>
<feature type="region of interest" description="Disordered" evidence="12">
    <location>
        <begin position="1"/>
        <end position="81"/>
    </location>
</feature>
<evidence type="ECO:0000256" key="8">
    <source>
        <dbReference type="ARBA" id="ARBA00023306"/>
    </source>
</evidence>
<reference evidence="14" key="1">
    <citation type="submission" date="2021-12" db="EMBL/GenBank/DDBJ databases">
        <authorList>
            <person name="King R."/>
        </authorList>
    </citation>
    <scope>NUCLEOTIDE SEQUENCE</scope>
</reference>
<dbReference type="GO" id="GO:0051301">
    <property type="term" value="P:cell division"/>
    <property type="evidence" value="ECO:0007669"/>
    <property type="project" value="UniProtKB-UniRule"/>
</dbReference>
<keyword evidence="2 10" id="KW-0158">Chromosome</keyword>
<evidence type="ECO:0000256" key="2">
    <source>
        <dbReference type="ARBA" id="ARBA00022454"/>
    </source>
</evidence>
<feature type="domain" description="Kinetochore protein Ndc80 CH" evidence="13">
    <location>
        <begin position="124"/>
        <end position="247"/>
    </location>
</feature>
<dbReference type="GO" id="GO:0051315">
    <property type="term" value="P:attachment of mitotic spindle microtubules to kinetochore"/>
    <property type="evidence" value="ECO:0007669"/>
    <property type="project" value="UniProtKB-UniRule"/>
</dbReference>
<gene>
    <name evidence="14" type="ORF">BEMITA_LOCUS2213</name>
</gene>
<accession>A0A9P0A200</accession>
<keyword evidence="15" id="KW-1185">Reference proteome</keyword>
<feature type="coiled-coil region" evidence="11">
    <location>
        <begin position="338"/>
        <end position="414"/>
    </location>
</feature>
<dbReference type="KEGG" id="btab:109033323"/>
<evidence type="ECO:0000256" key="7">
    <source>
        <dbReference type="ARBA" id="ARBA00023242"/>
    </source>
</evidence>
<evidence type="ECO:0000259" key="13">
    <source>
        <dbReference type="Pfam" id="PF03801"/>
    </source>
</evidence>
<keyword evidence="4 10" id="KW-0498">Mitosis</keyword>
<dbReference type="InterPro" id="IPR038273">
    <property type="entry name" value="Ndc80_sf"/>
</dbReference>
<comment type="similarity">
    <text evidence="1 10">Belongs to the NDC80/HEC1 family.</text>
</comment>
<comment type="subunit">
    <text evidence="10">Component of the NDC80 complex.</text>
</comment>
<dbReference type="InterPro" id="IPR005550">
    <property type="entry name" value="Kinetochore_Ndc80"/>
</dbReference>
<keyword evidence="3 10" id="KW-0132">Cell division</keyword>
<comment type="subcellular location">
    <subcellularLocation>
        <location evidence="10">Chromosome</location>
        <location evidence="10">Centromere</location>
        <location evidence="10">Kinetochore</location>
    </subcellularLocation>
    <subcellularLocation>
        <location evidence="10">Nucleus</location>
    </subcellularLocation>
</comment>
<feature type="compositionally biased region" description="Polar residues" evidence="12">
    <location>
        <begin position="113"/>
        <end position="124"/>
    </location>
</feature>
<evidence type="ECO:0000256" key="10">
    <source>
        <dbReference type="RuleBase" id="RU368072"/>
    </source>
</evidence>
<dbReference type="Proteomes" id="UP001152759">
    <property type="component" value="Chromosome 10"/>
</dbReference>
<keyword evidence="9 10" id="KW-0137">Centromere</keyword>
<evidence type="ECO:0000256" key="1">
    <source>
        <dbReference type="ARBA" id="ARBA00007050"/>
    </source>
</evidence>
<comment type="function">
    <text evidence="10">Acts as a component of the essential kinetochore-associated NDC80 complex, which is required for chromosome segregation and spindle checkpoint activity.</text>
</comment>
<sequence>MPKSSLGRRSSSMRPVRLSEVEARGGNETIRKGEQKRSFIPKPSIGGHGRSSSVDRDSRFSSRSASKVSTDHKLNRSRSQVNVRTPVVPMTPLFSSKGGVLPPGSTLRPSHGSIDQSRLSSIGVKSSRRDMRPLSDKTFQQEAQRQVTQFFLRHPQGPLVLEKRTSIKPMTTAMFIDLVNILLQVFDETAMVDQSDYITRLPTFTKRFGYRGKVEKSWLQTVNTPHAWPHVLGLLQWLVEVNELYEDFEPMPAFYQDFVEDQPTDGSEPAIDFKLFLPFLMKSFNAFQTKPNSEIEIARLEEQLLENIKEHEGVSVEEFDALQDEVKALDEELNSPENLAELAELEELKSQKQVLESDFKKLKDHKLGNNRYLADLNDKIGDIKSAREAQEKEIRELQQEIDQTKAEIEQQCVSVAKKEVMIQEMADLRREIAYQNGCLEEYSKIVYSEDLKVVGARQKLNAALLEYNKLVAMNTLDIPQLKKARIDVNILQLGAAEELEAVDETLKELKAELKHLRTQMTLELDSLRDQAINIQEVQSKENDEVGSISKALQAKEKECEDFKRMMRETTEDLTVSNEQLRKKIDSILQRMPDLKSLELELHNKRRDLENATADVKLIEKKTLEYSTTCKAVYEEFVRKTEAKIGSTEQKLKNVVKNFQEPGH</sequence>
<dbReference type="GO" id="GO:0005634">
    <property type="term" value="C:nucleus"/>
    <property type="evidence" value="ECO:0007669"/>
    <property type="project" value="UniProtKB-SubCell"/>
</dbReference>
<evidence type="ECO:0000313" key="14">
    <source>
        <dbReference type="EMBL" id="CAH0382705.1"/>
    </source>
</evidence>
<organism evidence="14 15">
    <name type="scientific">Bemisia tabaci</name>
    <name type="common">Sweetpotato whitefly</name>
    <name type="synonym">Aleurodes tabaci</name>
    <dbReference type="NCBI Taxonomy" id="7038"/>
    <lineage>
        <taxon>Eukaryota</taxon>
        <taxon>Metazoa</taxon>
        <taxon>Ecdysozoa</taxon>
        <taxon>Arthropoda</taxon>
        <taxon>Hexapoda</taxon>
        <taxon>Insecta</taxon>
        <taxon>Pterygota</taxon>
        <taxon>Neoptera</taxon>
        <taxon>Paraneoptera</taxon>
        <taxon>Hemiptera</taxon>
        <taxon>Sternorrhyncha</taxon>
        <taxon>Aleyrodoidea</taxon>
        <taxon>Aleyrodidae</taxon>
        <taxon>Aleyrodinae</taxon>
        <taxon>Bemisia</taxon>
    </lineage>
</organism>
<name>A0A9P0A200_BEMTA</name>
<evidence type="ECO:0000256" key="11">
    <source>
        <dbReference type="SAM" id="Coils"/>
    </source>
</evidence>
<evidence type="ECO:0000256" key="12">
    <source>
        <dbReference type="SAM" id="MobiDB-lite"/>
    </source>
</evidence>
<feature type="compositionally biased region" description="Basic and acidic residues" evidence="12">
    <location>
        <begin position="17"/>
        <end position="37"/>
    </location>
</feature>
<keyword evidence="7 10" id="KW-0539">Nucleus</keyword>
<evidence type="ECO:0000313" key="15">
    <source>
        <dbReference type="Proteomes" id="UP001152759"/>
    </source>
</evidence>
<evidence type="ECO:0000256" key="6">
    <source>
        <dbReference type="ARBA" id="ARBA00023054"/>
    </source>
</evidence>
<dbReference type="Pfam" id="PF03801">
    <property type="entry name" value="Ndc80_HEC"/>
    <property type="match status" value="1"/>
</dbReference>